<proteinExistence type="predicted"/>
<protein>
    <submittedName>
        <fullName evidence="2">Uncharacterized protein</fullName>
    </submittedName>
</protein>
<keyword evidence="3" id="KW-1185">Reference proteome</keyword>
<gene>
    <name evidence="2" type="ORF">SCHPADRAFT_948038</name>
</gene>
<accession>A0A0H2RGI4</accession>
<feature type="region of interest" description="Disordered" evidence="1">
    <location>
        <begin position="541"/>
        <end position="573"/>
    </location>
</feature>
<feature type="region of interest" description="Disordered" evidence="1">
    <location>
        <begin position="19"/>
        <end position="59"/>
    </location>
</feature>
<reference evidence="2 3" key="1">
    <citation type="submission" date="2015-04" db="EMBL/GenBank/DDBJ databases">
        <title>Complete genome sequence of Schizopora paradoxa KUC8140, a cosmopolitan wood degrader in East Asia.</title>
        <authorList>
            <consortium name="DOE Joint Genome Institute"/>
            <person name="Min B."/>
            <person name="Park H."/>
            <person name="Jang Y."/>
            <person name="Kim J.-J."/>
            <person name="Kim K.H."/>
            <person name="Pangilinan J."/>
            <person name="Lipzen A."/>
            <person name="Riley R."/>
            <person name="Grigoriev I.V."/>
            <person name="Spatafora J.W."/>
            <person name="Choi I.-G."/>
        </authorList>
    </citation>
    <scope>NUCLEOTIDE SEQUENCE [LARGE SCALE GENOMIC DNA]</scope>
    <source>
        <strain evidence="2 3">KUC8140</strain>
    </source>
</reference>
<feature type="compositionally biased region" description="Basic and acidic residues" evidence="1">
    <location>
        <begin position="30"/>
        <end position="55"/>
    </location>
</feature>
<dbReference type="STRING" id="27342.A0A0H2RGI4"/>
<feature type="region of interest" description="Disordered" evidence="1">
    <location>
        <begin position="446"/>
        <end position="478"/>
    </location>
</feature>
<evidence type="ECO:0000313" key="3">
    <source>
        <dbReference type="Proteomes" id="UP000053477"/>
    </source>
</evidence>
<feature type="compositionally biased region" description="Basic and acidic residues" evidence="1">
    <location>
        <begin position="446"/>
        <end position="463"/>
    </location>
</feature>
<dbReference type="Proteomes" id="UP000053477">
    <property type="component" value="Unassembled WGS sequence"/>
</dbReference>
<dbReference type="InParanoid" id="A0A0H2RGI4"/>
<sequence length="573" mass="66726">MGDSRKRAYPFENDPAEGWKDGKYISASKTRTDFDGGKQSIQRDDPYTKGPRLDDNGNTIRPARVLSREPLQLDPPQDTPLPTIWTQSDGYVYIGYRVKQFRVPPRKYERGPMDFNQTRALDWERPGFPYLAFIPDVASPAFFGSLTNRFCISPRRFPVEEYMARGVMHTKVDNVLVRSWYRCEKNILAVLDILLNSTGYYFVNYPDSFLPDSLRLGVPYPSTDSGRLVKIALDIRNKFVMLFSALSFFVSLRKTWGRYEINNVESNWQQFQGDVIVGGVHPIWAAKMQETMICSTRIRRRGVIIDYGKTNFTFLVPYLLQFNMPVILRMKESRVMSPLDVKLEERIISMTRALGYGFPSQASAAEFVQHRFRRFVPTREYLDAALAHIRRYTGASYAPQDDADGTTADMYSSEIPGSSLDQTTDSETAPVEYTYYPSREEFFARRDKENEEKESRMSTKDLQRVQSRRQHYSKLQEPGRNNKRTKVYMWDWTDDGTREYRTLVAPGDYEMLWDTYKDYEMRYDAVNDEFDCWDSEWQPSMGLRPPMDDEDRQDGLFDFGNADVDDAQENRSA</sequence>
<evidence type="ECO:0000256" key="1">
    <source>
        <dbReference type="SAM" id="MobiDB-lite"/>
    </source>
</evidence>
<dbReference type="AlphaFoldDB" id="A0A0H2RGI4"/>
<feature type="non-terminal residue" evidence="2">
    <location>
        <position position="573"/>
    </location>
</feature>
<name>A0A0H2RGI4_9AGAM</name>
<dbReference type="EMBL" id="KQ086755">
    <property type="protein sequence ID" value="KLO04046.1"/>
    <property type="molecule type" value="Genomic_DNA"/>
</dbReference>
<organism evidence="2 3">
    <name type="scientific">Schizopora paradoxa</name>
    <dbReference type="NCBI Taxonomy" id="27342"/>
    <lineage>
        <taxon>Eukaryota</taxon>
        <taxon>Fungi</taxon>
        <taxon>Dikarya</taxon>
        <taxon>Basidiomycota</taxon>
        <taxon>Agaricomycotina</taxon>
        <taxon>Agaricomycetes</taxon>
        <taxon>Hymenochaetales</taxon>
        <taxon>Schizoporaceae</taxon>
        <taxon>Schizopora</taxon>
    </lineage>
</organism>
<evidence type="ECO:0000313" key="2">
    <source>
        <dbReference type="EMBL" id="KLO04046.1"/>
    </source>
</evidence>